<protein>
    <submittedName>
        <fullName evidence="1">Uncharacterized protein</fullName>
    </submittedName>
</protein>
<proteinExistence type="predicted"/>
<organism evidence="1">
    <name type="scientific">uncultured Thermomicrobiales bacterium</name>
    <dbReference type="NCBI Taxonomy" id="1645740"/>
    <lineage>
        <taxon>Bacteria</taxon>
        <taxon>Pseudomonadati</taxon>
        <taxon>Thermomicrobiota</taxon>
        <taxon>Thermomicrobia</taxon>
        <taxon>Thermomicrobiales</taxon>
        <taxon>environmental samples</taxon>
    </lineage>
</organism>
<reference evidence="1" key="1">
    <citation type="submission" date="2020-02" db="EMBL/GenBank/DDBJ databases">
        <authorList>
            <person name="Meier V. D."/>
        </authorList>
    </citation>
    <scope>NUCLEOTIDE SEQUENCE</scope>
    <source>
        <strain evidence="1">AVDCRST_MAG87</strain>
    </source>
</reference>
<gene>
    <name evidence="1" type="ORF">AVDCRST_MAG87-2533</name>
</gene>
<dbReference type="AlphaFoldDB" id="A0A6J4V917"/>
<evidence type="ECO:0000313" key="1">
    <source>
        <dbReference type="EMBL" id="CAA9572197.1"/>
    </source>
</evidence>
<name>A0A6J4V917_9BACT</name>
<dbReference type="EMBL" id="CADCWJ010000554">
    <property type="protein sequence ID" value="CAA9572197.1"/>
    <property type="molecule type" value="Genomic_DNA"/>
</dbReference>
<sequence>MIGPVAVRALTAAYQVSPTRIGLGSRQEVMLSGPGSVSYQRGSACATGFRSCFRQSIRSSEVAKAVRWTMPSSARASAV</sequence>
<accession>A0A6J4V917</accession>